<dbReference type="AlphaFoldDB" id="A0A2P2IVX7"/>
<evidence type="ECO:0000256" key="1">
    <source>
        <dbReference type="SAM" id="Phobius"/>
    </source>
</evidence>
<keyword evidence="1" id="KW-1133">Transmembrane helix</keyword>
<proteinExistence type="predicted"/>
<keyword evidence="1" id="KW-0472">Membrane</keyword>
<organism evidence="2">
    <name type="scientific">Rhizophora mucronata</name>
    <name type="common">Asiatic mangrove</name>
    <dbReference type="NCBI Taxonomy" id="61149"/>
    <lineage>
        <taxon>Eukaryota</taxon>
        <taxon>Viridiplantae</taxon>
        <taxon>Streptophyta</taxon>
        <taxon>Embryophyta</taxon>
        <taxon>Tracheophyta</taxon>
        <taxon>Spermatophyta</taxon>
        <taxon>Magnoliopsida</taxon>
        <taxon>eudicotyledons</taxon>
        <taxon>Gunneridae</taxon>
        <taxon>Pentapetalae</taxon>
        <taxon>rosids</taxon>
        <taxon>fabids</taxon>
        <taxon>Malpighiales</taxon>
        <taxon>Rhizophoraceae</taxon>
        <taxon>Rhizophora</taxon>
    </lineage>
</organism>
<dbReference type="EMBL" id="GGEC01004883">
    <property type="protein sequence ID" value="MBW85366.1"/>
    <property type="molecule type" value="Transcribed_RNA"/>
</dbReference>
<reference evidence="2" key="1">
    <citation type="submission" date="2018-02" db="EMBL/GenBank/DDBJ databases">
        <title>Rhizophora mucronata_Transcriptome.</title>
        <authorList>
            <person name="Meera S.P."/>
            <person name="Sreeshan A."/>
            <person name="Augustine A."/>
        </authorList>
    </citation>
    <scope>NUCLEOTIDE SEQUENCE</scope>
    <source>
        <tissue evidence="2">Leaf</tissue>
    </source>
</reference>
<evidence type="ECO:0000313" key="2">
    <source>
        <dbReference type="EMBL" id="MBW85366.1"/>
    </source>
</evidence>
<feature type="transmembrane region" description="Helical" evidence="1">
    <location>
        <begin position="12"/>
        <end position="32"/>
    </location>
</feature>
<keyword evidence="1" id="KW-0812">Transmembrane</keyword>
<accession>A0A2P2IVX7</accession>
<name>A0A2P2IVX7_RHIMU</name>
<protein>
    <submittedName>
        <fullName evidence="2">Uncharacterized protein</fullName>
    </submittedName>
</protein>
<sequence>MSCLLMQKYVGVGWLKIPWLNFWMAFRIGIFYREEIQKSMAEEEEKCHSLLRRKAYLCLEIESLRAIVNLSCWLVGLQVMRQIVKI</sequence>